<feature type="region of interest" description="Disordered" evidence="1">
    <location>
        <begin position="122"/>
        <end position="145"/>
    </location>
</feature>
<dbReference type="EMBL" id="JBHMFB010000016">
    <property type="protein sequence ID" value="MFB9089173.1"/>
    <property type="molecule type" value="Genomic_DNA"/>
</dbReference>
<evidence type="ECO:0008006" key="5">
    <source>
        <dbReference type="Google" id="ProtNLM"/>
    </source>
</evidence>
<comment type="caution">
    <text evidence="3">The sequence shown here is derived from an EMBL/GenBank/DDBJ whole genome shotgun (WGS) entry which is preliminary data.</text>
</comment>
<dbReference type="Gene3D" id="1.20.120.1490">
    <property type="match status" value="1"/>
</dbReference>
<dbReference type="RefSeq" id="WP_290286135.1">
    <property type="nucleotide sequence ID" value="NZ_JAUFQN010000019.1"/>
</dbReference>
<name>A0ABV5GDL1_9FLAO</name>
<evidence type="ECO:0000256" key="2">
    <source>
        <dbReference type="SAM" id="SignalP"/>
    </source>
</evidence>
<feature type="chain" id="PRO_5047026924" description="LTXXQ motif family protein" evidence="2">
    <location>
        <begin position="19"/>
        <end position="145"/>
    </location>
</feature>
<dbReference type="Proteomes" id="UP001589576">
    <property type="component" value="Unassembled WGS sequence"/>
</dbReference>
<protein>
    <recommendedName>
        <fullName evidence="5">LTXXQ motif family protein</fullName>
    </recommendedName>
</protein>
<keyword evidence="2" id="KW-0732">Signal</keyword>
<organism evidence="3 4">
    <name type="scientific">Flavobacterium paronense</name>
    <dbReference type="NCBI Taxonomy" id="1392775"/>
    <lineage>
        <taxon>Bacteria</taxon>
        <taxon>Pseudomonadati</taxon>
        <taxon>Bacteroidota</taxon>
        <taxon>Flavobacteriia</taxon>
        <taxon>Flavobacteriales</taxon>
        <taxon>Flavobacteriaceae</taxon>
        <taxon>Flavobacterium</taxon>
    </lineage>
</organism>
<keyword evidence="4" id="KW-1185">Reference proteome</keyword>
<evidence type="ECO:0000313" key="3">
    <source>
        <dbReference type="EMBL" id="MFB9089173.1"/>
    </source>
</evidence>
<feature type="signal peptide" evidence="2">
    <location>
        <begin position="1"/>
        <end position="18"/>
    </location>
</feature>
<evidence type="ECO:0000313" key="4">
    <source>
        <dbReference type="Proteomes" id="UP001589576"/>
    </source>
</evidence>
<proteinExistence type="predicted"/>
<reference evidence="3 4" key="1">
    <citation type="submission" date="2024-09" db="EMBL/GenBank/DDBJ databases">
        <authorList>
            <person name="Sun Q."/>
            <person name="Mori K."/>
        </authorList>
    </citation>
    <scope>NUCLEOTIDE SEQUENCE [LARGE SCALE GENOMIC DNA]</scope>
    <source>
        <strain evidence="3 4">CECT 8460</strain>
    </source>
</reference>
<evidence type="ECO:0000256" key="1">
    <source>
        <dbReference type="SAM" id="MobiDB-lite"/>
    </source>
</evidence>
<accession>A0ABV5GDL1</accession>
<sequence length="145" mass="17092">MKKVFALALLVVGLTTFAQEKGERKAIRENLSTEQKVDFQVKKMTKDLNLNEKQVKEVRVLVAKEVEKREAKRAEMKEIKAAKKTEMKAQMETEQAAVSSEMKKILTPDQFAKWEKIREERREKMKEKMAERREKRQPQELPESK</sequence>
<gene>
    <name evidence="3" type="ORF">ACFFUU_06150</name>
</gene>